<gene>
    <name evidence="3" type="ORF">D7V32_11975</name>
</gene>
<keyword evidence="4" id="KW-1185">Reference proteome</keyword>
<keyword evidence="2" id="KW-0732">Signal</keyword>
<accession>A0A3A8E7W5</accession>
<name>A0A3A8E7W5_9GAMM</name>
<evidence type="ECO:0000256" key="1">
    <source>
        <dbReference type="SAM" id="MobiDB-lite"/>
    </source>
</evidence>
<dbReference type="RefSeq" id="WP_120403088.1">
    <property type="nucleotide sequence ID" value="NZ_RAXV01000026.1"/>
</dbReference>
<dbReference type="PROSITE" id="PS51257">
    <property type="entry name" value="PROKAR_LIPOPROTEIN"/>
    <property type="match status" value="1"/>
</dbReference>
<feature type="region of interest" description="Disordered" evidence="1">
    <location>
        <begin position="29"/>
        <end position="81"/>
    </location>
</feature>
<feature type="compositionally biased region" description="Polar residues" evidence="1">
    <location>
        <begin position="33"/>
        <end position="50"/>
    </location>
</feature>
<evidence type="ECO:0000256" key="2">
    <source>
        <dbReference type="SAM" id="SignalP"/>
    </source>
</evidence>
<feature type="signal peptide" evidence="2">
    <location>
        <begin position="1"/>
        <end position="18"/>
    </location>
</feature>
<feature type="compositionally biased region" description="Low complexity" evidence="1">
    <location>
        <begin position="68"/>
        <end position="81"/>
    </location>
</feature>
<proteinExistence type="predicted"/>
<sequence length="81" mass="8080">MKKTLIMLLASGAAAVTAVGCTSNETAHAPESAQVTADMQSNAAEQNSAAVQADPAAQSTIDNIQSVPAAEEAAEQPAAIQ</sequence>
<feature type="compositionally biased region" description="Polar residues" evidence="1">
    <location>
        <begin position="57"/>
        <end position="66"/>
    </location>
</feature>
<evidence type="ECO:0000313" key="3">
    <source>
        <dbReference type="EMBL" id="RKG30269.1"/>
    </source>
</evidence>
<evidence type="ECO:0000313" key="4">
    <source>
        <dbReference type="Proteomes" id="UP000282388"/>
    </source>
</evidence>
<organism evidence="3 4">
    <name type="scientific">Acinetobacter tianfuensis</name>
    <dbReference type="NCBI Taxonomy" id="2419603"/>
    <lineage>
        <taxon>Bacteria</taxon>
        <taxon>Pseudomonadati</taxon>
        <taxon>Pseudomonadota</taxon>
        <taxon>Gammaproteobacteria</taxon>
        <taxon>Moraxellales</taxon>
        <taxon>Moraxellaceae</taxon>
        <taxon>Acinetobacter</taxon>
    </lineage>
</organism>
<reference evidence="3 4" key="1">
    <citation type="submission" date="2018-09" db="EMBL/GenBank/DDBJ databases">
        <title>The draft genome of Acinetobacter spp. strains.</title>
        <authorList>
            <person name="Qin J."/>
            <person name="Feng Y."/>
            <person name="Zong Z."/>
        </authorList>
    </citation>
    <scope>NUCLEOTIDE SEQUENCE [LARGE SCALE GENOMIC DNA]</scope>
    <source>
        <strain evidence="3 4">WCHAc060012</strain>
    </source>
</reference>
<dbReference type="EMBL" id="RAXV01000026">
    <property type="protein sequence ID" value="RKG30269.1"/>
    <property type="molecule type" value="Genomic_DNA"/>
</dbReference>
<dbReference type="AlphaFoldDB" id="A0A3A8E7W5"/>
<protein>
    <recommendedName>
        <fullName evidence="5">Molybdenum ABC transporter substrate-binding protein</fullName>
    </recommendedName>
</protein>
<comment type="caution">
    <text evidence="3">The sequence shown here is derived from an EMBL/GenBank/DDBJ whole genome shotgun (WGS) entry which is preliminary data.</text>
</comment>
<evidence type="ECO:0008006" key="5">
    <source>
        <dbReference type="Google" id="ProtNLM"/>
    </source>
</evidence>
<dbReference type="Proteomes" id="UP000282388">
    <property type="component" value="Unassembled WGS sequence"/>
</dbReference>
<feature type="chain" id="PRO_5017296593" description="Molybdenum ABC transporter substrate-binding protein" evidence="2">
    <location>
        <begin position="19"/>
        <end position="81"/>
    </location>
</feature>